<name>A0A9W8MPH6_9AGAR</name>
<gene>
    <name evidence="2" type="ORF">NLJ89_g12011</name>
</gene>
<reference evidence="2" key="1">
    <citation type="submission" date="2022-07" db="EMBL/GenBank/DDBJ databases">
        <title>Genome Sequence of Agrocybe chaxingu.</title>
        <authorList>
            <person name="Buettner E."/>
        </authorList>
    </citation>
    <scope>NUCLEOTIDE SEQUENCE</scope>
    <source>
        <strain evidence="2">MP-N11</strain>
    </source>
</reference>
<protein>
    <submittedName>
        <fullName evidence="2">Uncharacterized protein</fullName>
    </submittedName>
</protein>
<dbReference type="EMBL" id="JANKHO010003372">
    <property type="protein sequence ID" value="KAJ3484073.1"/>
    <property type="molecule type" value="Genomic_DNA"/>
</dbReference>
<evidence type="ECO:0000313" key="3">
    <source>
        <dbReference type="Proteomes" id="UP001148786"/>
    </source>
</evidence>
<feature type="region of interest" description="Disordered" evidence="1">
    <location>
        <begin position="173"/>
        <end position="199"/>
    </location>
</feature>
<dbReference type="AlphaFoldDB" id="A0A9W8MPH6"/>
<sequence length="199" mass="22367">MCNLNILGNVLDHRTYSAPNESSDRPATEAQRLLLLTSDVNNIPPEERAHMRYARGMALEVLRWARSQFETRFNLAVVDLPSIYLEHQCRGIVQYKKMAKKGNYEGAPNCTLIGLTAQVKNVLALHKIPPGIAPNNLLLGDLSRFSCTRKKRPGKIRAMTEFQKVGETELDKRSLRAQAGRAGANEAVEERPAKKQRVF</sequence>
<organism evidence="2 3">
    <name type="scientific">Agrocybe chaxingu</name>
    <dbReference type="NCBI Taxonomy" id="84603"/>
    <lineage>
        <taxon>Eukaryota</taxon>
        <taxon>Fungi</taxon>
        <taxon>Dikarya</taxon>
        <taxon>Basidiomycota</taxon>
        <taxon>Agaricomycotina</taxon>
        <taxon>Agaricomycetes</taxon>
        <taxon>Agaricomycetidae</taxon>
        <taxon>Agaricales</taxon>
        <taxon>Agaricineae</taxon>
        <taxon>Strophariaceae</taxon>
        <taxon>Agrocybe</taxon>
    </lineage>
</organism>
<proteinExistence type="predicted"/>
<evidence type="ECO:0000256" key="1">
    <source>
        <dbReference type="SAM" id="MobiDB-lite"/>
    </source>
</evidence>
<evidence type="ECO:0000313" key="2">
    <source>
        <dbReference type="EMBL" id="KAJ3484073.1"/>
    </source>
</evidence>
<dbReference type="Proteomes" id="UP001148786">
    <property type="component" value="Unassembled WGS sequence"/>
</dbReference>
<dbReference type="OrthoDB" id="3270451at2759"/>
<comment type="caution">
    <text evidence="2">The sequence shown here is derived from an EMBL/GenBank/DDBJ whole genome shotgun (WGS) entry which is preliminary data.</text>
</comment>
<accession>A0A9W8MPH6</accession>
<keyword evidence="3" id="KW-1185">Reference proteome</keyword>